<dbReference type="GeneID" id="14888896"/>
<feature type="signal peptide" evidence="1">
    <location>
        <begin position="1"/>
        <end position="19"/>
    </location>
</feature>
<dbReference type="KEGG" id="eiv:EIN_473220"/>
<sequence>MNIVACVLILSAFVQPTLSFTSEYDSYVVPNPPYPNVYTANNENYVREKCVTCCRVLFASEYNYVDDRKFIDDDDRKGITRYVMDTEFDDKRSVRQYEDSWEQNILMRPLKQGNELQYWEFAPYKMYISFAIPRRVHDIRQGAEPGNTLIIWDKKPPLDIETKNQRFVYVHPYDGYPSTEFYSIYKQHFYIPFQTSYKLCYQTRIEGEKRSTWAGNKKLVVIGKSFQIKANYCDPYEPRQMFVPVFA</sequence>
<dbReference type="RefSeq" id="XP_004256685.1">
    <property type="nucleotide sequence ID" value="XM_004256637.1"/>
</dbReference>
<gene>
    <name evidence="2" type="ORF">EIN_473220</name>
</gene>
<evidence type="ECO:0000256" key="1">
    <source>
        <dbReference type="SAM" id="SignalP"/>
    </source>
</evidence>
<name>A0A0A1U694_ENTIV</name>
<evidence type="ECO:0000313" key="3">
    <source>
        <dbReference type="Proteomes" id="UP000014680"/>
    </source>
</evidence>
<keyword evidence="1" id="KW-0732">Signal</keyword>
<keyword evidence="3" id="KW-1185">Reference proteome</keyword>
<dbReference type="OrthoDB" id="32045at2759"/>
<proteinExistence type="predicted"/>
<dbReference type="Pfam" id="PF17337">
    <property type="entry name" value="Gal_GalNac_35kD"/>
    <property type="match status" value="1"/>
</dbReference>
<dbReference type="Proteomes" id="UP000014680">
    <property type="component" value="Unassembled WGS sequence"/>
</dbReference>
<reference evidence="2 3" key="1">
    <citation type="submission" date="2012-10" db="EMBL/GenBank/DDBJ databases">
        <authorList>
            <person name="Zafar N."/>
            <person name="Inman J."/>
            <person name="Hall N."/>
            <person name="Lorenzi H."/>
            <person name="Caler E."/>
        </authorList>
    </citation>
    <scope>NUCLEOTIDE SEQUENCE [LARGE SCALE GENOMIC DNA]</scope>
    <source>
        <strain evidence="2 3">IP1</strain>
    </source>
</reference>
<protein>
    <recommendedName>
        <fullName evidence="4">Galactose-inhibitable lectin 35 kDa subunit</fullName>
    </recommendedName>
</protein>
<feature type="chain" id="PRO_5001990865" description="Galactose-inhibitable lectin 35 kDa subunit" evidence="1">
    <location>
        <begin position="20"/>
        <end position="247"/>
    </location>
</feature>
<evidence type="ECO:0008006" key="4">
    <source>
        <dbReference type="Google" id="ProtNLM"/>
    </source>
</evidence>
<accession>A0A0A1U694</accession>
<dbReference type="VEuPathDB" id="AmoebaDB:EIN_473220"/>
<dbReference type="InterPro" id="IPR035310">
    <property type="entry name" value="Gal_GalNac_light_su_1"/>
</dbReference>
<dbReference type="EMBL" id="KB206559">
    <property type="protein sequence ID" value="ELP89914.1"/>
    <property type="molecule type" value="Genomic_DNA"/>
</dbReference>
<evidence type="ECO:0000313" key="2">
    <source>
        <dbReference type="EMBL" id="ELP89914.1"/>
    </source>
</evidence>
<dbReference type="AlphaFoldDB" id="A0A0A1U694"/>
<dbReference type="OMA" id="WEQNILM"/>
<organism evidence="2 3">
    <name type="scientific">Entamoeba invadens IP1</name>
    <dbReference type="NCBI Taxonomy" id="370355"/>
    <lineage>
        <taxon>Eukaryota</taxon>
        <taxon>Amoebozoa</taxon>
        <taxon>Evosea</taxon>
        <taxon>Archamoebae</taxon>
        <taxon>Mastigamoebida</taxon>
        <taxon>Entamoebidae</taxon>
        <taxon>Entamoeba</taxon>
    </lineage>
</organism>